<dbReference type="PANTHER" id="PTHR10371:SF3">
    <property type="entry name" value="NADH DEHYDROGENASE [UBIQUINONE] FLAVOPROTEIN 2, MITOCHONDRIAL"/>
    <property type="match status" value="1"/>
</dbReference>
<organism evidence="4 5">
    <name type="scientific">Fimbriimonas ginsengisoli Gsoil 348</name>
    <dbReference type="NCBI Taxonomy" id="661478"/>
    <lineage>
        <taxon>Bacteria</taxon>
        <taxon>Bacillati</taxon>
        <taxon>Armatimonadota</taxon>
        <taxon>Fimbriimonadia</taxon>
        <taxon>Fimbriimonadales</taxon>
        <taxon>Fimbriimonadaceae</taxon>
        <taxon>Fimbriimonas</taxon>
    </lineage>
</organism>
<dbReference type="EMBL" id="CP007139">
    <property type="protein sequence ID" value="AIE86790.1"/>
    <property type="molecule type" value="Genomic_DNA"/>
</dbReference>
<dbReference type="HOGENOM" id="CLU_054362_2_0_0"/>
<dbReference type="InterPro" id="IPR042128">
    <property type="entry name" value="NuoE_dom"/>
</dbReference>
<keyword evidence="1" id="KW-0479">Metal-binding</keyword>
<dbReference type="InterPro" id="IPR036249">
    <property type="entry name" value="Thioredoxin-like_sf"/>
</dbReference>
<dbReference type="GO" id="GO:0051536">
    <property type="term" value="F:iron-sulfur cluster binding"/>
    <property type="evidence" value="ECO:0007669"/>
    <property type="project" value="UniProtKB-KW"/>
</dbReference>
<gene>
    <name evidence="4" type="ORF">OP10G_3422</name>
</gene>
<dbReference type="GO" id="GO:0003954">
    <property type="term" value="F:NADH dehydrogenase activity"/>
    <property type="evidence" value="ECO:0007669"/>
    <property type="project" value="TreeGrafter"/>
</dbReference>
<evidence type="ECO:0000256" key="2">
    <source>
        <dbReference type="ARBA" id="ARBA00023004"/>
    </source>
</evidence>
<dbReference type="AlphaFoldDB" id="A0A068NVH4"/>
<evidence type="ECO:0000313" key="5">
    <source>
        <dbReference type="Proteomes" id="UP000027982"/>
    </source>
</evidence>
<dbReference type="OrthoDB" id="9807941at2"/>
<proteinExistence type="predicted"/>
<evidence type="ECO:0000256" key="3">
    <source>
        <dbReference type="ARBA" id="ARBA00023014"/>
    </source>
</evidence>
<evidence type="ECO:0000256" key="1">
    <source>
        <dbReference type="ARBA" id="ARBA00022723"/>
    </source>
</evidence>
<dbReference type="InterPro" id="IPR041921">
    <property type="entry name" value="NuoE_N"/>
</dbReference>
<accession>A0A068NVH4</accession>
<dbReference type="CDD" id="cd03064">
    <property type="entry name" value="TRX_Fd_NuoE"/>
    <property type="match status" value="1"/>
</dbReference>
<dbReference type="STRING" id="661478.OP10G_3422"/>
<keyword evidence="5" id="KW-1185">Reference proteome</keyword>
<dbReference type="Proteomes" id="UP000027982">
    <property type="component" value="Chromosome"/>
</dbReference>
<dbReference type="Pfam" id="PF01257">
    <property type="entry name" value="2Fe-2S_thioredx"/>
    <property type="match status" value="1"/>
</dbReference>
<sequence>MSELLQLGSPNQRPRPPRIEELDLRFSEAAIAELEALRRHYPEEKACILPCLWIAQREYGGHLTGDAIAEVAFRLHRSYAEIEGVATFYSLYNTVHEPGRHKLELCTCLTCHVNGTWELRDYVRRKLGIGHGETTDDGVFTFEEVECLNACDRAPVVQVGDEYFGPMTEASLDELIERLRKTPESTVVQYARSVVNVHLRKEERPTSPAEA</sequence>
<keyword evidence="3" id="KW-0411">Iron-sulfur</keyword>
<keyword evidence="2" id="KW-0408">Iron</keyword>
<dbReference type="eggNOG" id="COG1905">
    <property type="taxonomic scope" value="Bacteria"/>
</dbReference>
<protein>
    <submittedName>
        <fullName evidence="4">Putative NADH-ubiquinone oxidoreductase subunit</fullName>
    </submittedName>
</protein>
<dbReference type="KEGG" id="fgi:OP10G_3422"/>
<keyword evidence="4" id="KW-0830">Ubiquinone</keyword>
<dbReference type="PANTHER" id="PTHR10371">
    <property type="entry name" value="NADH DEHYDROGENASE UBIQUINONE FLAVOPROTEIN 2, MITOCHONDRIAL"/>
    <property type="match status" value="1"/>
</dbReference>
<dbReference type="Gene3D" id="1.10.10.1590">
    <property type="entry name" value="NADH-quinone oxidoreductase subunit E"/>
    <property type="match status" value="1"/>
</dbReference>
<evidence type="ECO:0000313" key="4">
    <source>
        <dbReference type="EMBL" id="AIE86790.1"/>
    </source>
</evidence>
<dbReference type="SUPFAM" id="SSF52833">
    <property type="entry name" value="Thioredoxin-like"/>
    <property type="match status" value="1"/>
</dbReference>
<dbReference type="GO" id="GO:0046872">
    <property type="term" value="F:metal ion binding"/>
    <property type="evidence" value="ECO:0007669"/>
    <property type="project" value="UniProtKB-KW"/>
</dbReference>
<dbReference type="Gene3D" id="3.40.30.10">
    <property type="entry name" value="Glutaredoxin"/>
    <property type="match status" value="1"/>
</dbReference>
<reference evidence="4 5" key="1">
    <citation type="journal article" date="2014" name="PLoS ONE">
        <title>The first complete genome sequence of the class fimbriimonadia in the phylum armatimonadetes.</title>
        <authorList>
            <person name="Hu Z.Y."/>
            <person name="Wang Y.Z."/>
            <person name="Im W.T."/>
            <person name="Wang S.Y."/>
            <person name="Zhao G.P."/>
            <person name="Zheng H.J."/>
            <person name="Quan Z.X."/>
        </authorList>
    </citation>
    <scope>NUCLEOTIDE SEQUENCE [LARGE SCALE GENOMIC DNA]</scope>
    <source>
        <strain evidence="4">Gsoil 348</strain>
    </source>
</reference>
<name>A0A068NVH4_FIMGI</name>
<dbReference type="RefSeq" id="WP_025229274.1">
    <property type="nucleotide sequence ID" value="NZ_CP007139.1"/>
</dbReference>